<gene>
    <name evidence="1" type="ORF">CLV74_102165</name>
</gene>
<reference evidence="1 2" key="1">
    <citation type="submission" date="2018-03" db="EMBL/GenBank/DDBJ databases">
        <title>Genomic Encyclopedia of Archaeal and Bacterial Type Strains, Phase II (KMG-II): from individual species to whole genera.</title>
        <authorList>
            <person name="Goeker M."/>
        </authorList>
    </citation>
    <scope>NUCLEOTIDE SEQUENCE [LARGE SCALE GENOMIC DNA]</scope>
    <source>
        <strain evidence="1 2">DSM 100212</strain>
    </source>
</reference>
<evidence type="ECO:0000313" key="1">
    <source>
        <dbReference type="EMBL" id="PRY92250.1"/>
    </source>
</evidence>
<comment type="caution">
    <text evidence="1">The sequence shown here is derived from an EMBL/GenBank/DDBJ whole genome shotgun (WGS) entry which is preliminary data.</text>
</comment>
<dbReference type="SUPFAM" id="SSF56112">
    <property type="entry name" value="Protein kinase-like (PK-like)"/>
    <property type="match status" value="1"/>
</dbReference>
<dbReference type="InterPro" id="IPR011009">
    <property type="entry name" value="Kinase-like_dom_sf"/>
</dbReference>
<dbReference type="EMBL" id="PVTQ01000002">
    <property type="protein sequence ID" value="PRY92250.1"/>
    <property type="molecule type" value="Genomic_DNA"/>
</dbReference>
<dbReference type="OrthoDB" id="7831839at2"/>
<dbReference type="Proteomes" id="UP000238392">
    <property type="component" value="Unassembled WGS sequence"/>
</dbReference>
<organism evidence="1 2">
    <name type="scientific">Donghicola tyrosinivorans</name>
    <dbReference type="NCBI Taxonomy" id="1652492"/>
    <lineage>
        <taxon>Bacteria</taxon>
        <taxon>Pseudomonadati</taxon>
        <taxon>Pseudomonadota</taxon>
        <taxon>Alphaproteobacteria</taxon>
        <taxon>Rhodobacterales</taxon>
        <taxon>Roseobacteraceae</taxon>
        <taxon>Donghicola</taxon>
    </lineage>
</organism>
<dbReference type="RefSeq" id="WP_106262780.1">
    <property type="nucleotide sequence ID" value="NZ_PVTQ01000002.1"/>
</dbReference>
<evidence type="ECO:0000313" key="2">
    <source>
        <dbReference type="Proteomes" id="UP000238392"/>
    </source>
</evidence>
<accession>A0A2T0WZZ0</accession>
<dbReference type="AlphaFoldDB" id="A0A2T0WZZ0"/>
<name>A0A2T0WZZ0_9RHOB</name>
<sequence length="315" mass="35020">MEEWLDPALELDLIAGFDEALARAGMSGHCKIRAILKDSPETLVALGDFDADLVVFKLFRGPDAGKLVRKAAEALNFFEKRLKTADAAMVSVVATAPKAGILVMTQAAGTPVNRLLGVESVDQHALMRRCANWLTVCAGDDLEVRRMAPGKPIQEVKALFEEYHDQDMHRLAKRLLRELRKQREPLKGHPLVWSYSHGDYAPVNASDDGNCLTAYDIQGVPRLPLARVACRFLVAKDLNRPPADRLLWGLDADMAMAFLSGLPPSVGEDMAVIRFYIGIAMAQRLMRDNFNDEGRKAVKKRIQMYLRDPVPAQED</sequence>
<protein>
    <recommendedName>
        <fullName evidence="3">Aminoglycoside phosphotransferase domain-containing protein</fullName>
    </recommendedName>
</protein>
<proteinExistence type="predicted"/>
<evidence type="ECO:0008006" key="3">
    <source>
        <dbReference type="Google" id="ProtNLM"/>
    </source>
</evidence>
<keyword evidence="2" id="KW-1185">Reference proteome</keyword>